<reference evidence="1 2" key="1">
    <citation type="submission" date="2024-04" db="EMBL/GenBank/DDBJ databases">
        <title>Arthrobacter sp. from Plains bison fecal sample.</title>
        <authorList>
            <person name="Ruzzini A."/>
        </authorList>
    </citation>
    <scope>NUCLEOTIDE SEQUENCE [LARGE SCALE GENOMIC DNA]</scope>
    <source>
        <strain evidence="1 2">EINP1</strain>
    </source>
</reference>
<organism evidence="1 2">
    <name type="scientific">Arthrobacter citreus</name>
    <dbReference type="NCBI Taxonomy" id="1670"/>
    <lineage>
        <taxon>Bacteria</taxon>
        <taxon>Bacillati</taxon>
        <taxon>Actinomycetota</taxon>
        <taxon>Actinomycetes</taxon>
        <taxon>Micrococcales</taxon>
        <taxon>Micrococcaceae</taxon>
        <taxon>Arthrobacter</taxon>
    </lineage>
</organism>
<dbReference type="EMBL" id="CP151657">
    <property type="protein sequence ID" value="WZP15237.1"/>
    <property type="molecule type" value="Genomic_DNA"/>
</dbReference>
<evidence type="ECO:0000313" key="2">
    <source>
        <dbReference type="Proteomes" id="UP001448858"/>
    </source>
</evidence>
<dbReference type="InterPro" id="IPR007423">
    <property type="entry name" value="Sel_put"/>
</dbReference>
<name>A0ABZ2ZTT0_9MICC</name>
<dbReference type="Pfam" id="PF04328">
    <property type="entry name" value="Sel_put"/>
    <property type="match status" value="1"/>
</dbReference>
<proteinExistence type="predicted"/>
<sequence length="65" mass="7504">MSTGTVKDGLRGFVRFFRDVMGEDAYQKYVTFHQSSGCTSAPLTEREFWKDKMDRQDSNPEGRCC</sequence>
<keyword evidence="2" id="KW-1185">Reference proteome</keyword>
<dbReference type="Proteomes" id="UP001448858">
    <property type="component" value="Chromosome"/>
</dbReference>
<accession>A0ABZ2ZTT0</accession>
<dbReference type="RefSeq" id="WP_342022903.1">
    <property type="nucleotide sequence ID" value="NZ_CP151657.1"/>
</dbReference>
<gene>
    <name evidence="1" type="ORF">AAE021_13805</name>
</gene>
<evidence type="ECO:0000313" key="1">
    <source>
        <dbReference type="EMBL" id="WZP15237.1"/>
    </source>
</evidence>
<protein>
    <submittedName>
        <fullName evidence="1">YbdD/YjiX family protein</fullName>
    </submittedName>
</protein>